<evidence type="ECO:0000313" key="2">
    <source>
        <dbReference type="EMBL" id="APU01555.1"/>
    </source>
</evidence>
<protein>
    <submittedName>
        <fullName evidence="2">Uncharacterized protein</fullName>
    </submittedName>
</protein>
<accession>A0A219YC75</accession>
<keyword evidence="1" id="KW-1133">Transmembrane helix</keyword>
<sequence length="71" mass="8306">MSNVIDKIDVNNGEVVIHGNRVKMKRVYSEFYGRTIWVEDFDHEDLLNTPHAAIFTVLGIFFGLFLLYLWS</sequence>
<evidence type="ECO:0000313" key="3">
    <source>
        <dbReference type="Proteomes" id="UP000225215"/>
    </source>
</evidence>
<dbReference type="EMBL" id="KY290955">
    <property type="protein sequence ID" value="APU01555.1"/>
    <property type="molecule type" value="Genomic_DNA"/>
</dbReference>
<keyword evidence="1" id="KW-0472">Membrane</keyword>
<feature type="transmembrane region" description="Helical" evidence="1">
    <location>
        <begin position="52"/>
        <end position="70"/>
    </location>
</feature>
<reference evidence="2 3" key="1">
    <citation type="journal article" date="2017" name="Sci. Rep.">
        <title>Characterization and diversity of phages infecting Aeromonas salmonicida subsp. salmonicida.</title>
        <authorList>
            <person name="Vincent A.T."/>
            <person name="Paquet V.E."/>
            <person name="Bernatchez A."/>
            <person name="Tremblay D.M."/>
            <person name="Moineau S."/>
            <person name="Charette S.J."/>
        </authorList>
    </citation>
    <scope>NUCLEOTIDE SEQUENCE [LARGE SCALE GENOMIC DNA]</scope>
</reference>
<organism evidence="2 3">
    <name type="scientific">Aeromonas phage 65.2</name>
    <dbReference type="NCBI Taxonomy" id="1932896"/>
    <lineage>
        <taxon>Viruses</taxon>
        <taxon>Duplodnaviria</taxon>
        <taxon>Heunggongvirae</taxon>
        <taxon>Uroviricota</taxon>
        <taxon>Caudoviricetes</taxon>
        <taxon>Pantevenvirales</taxon>
        <taxon>Straboviridae</taxon>
        <taxon>Emmerichvirinae</taxon>
        <taxon>Ishigurovirus</taxon>
        <taxon>Ishigurovirus osborne</taxon>
    </lineage>
</organism>
<evidence type="ECO:0000256" key="1">
    <source>
        <dbReference type="SAM" id="Phobius"/>
    </source>
</evidence>
<dbReference type="Proteomes" id="UP000225215">
    <property type="component" value="Segment"/>
</dbReference>
<name>A0A219YC75_9CAUD</name>
<keyword evidence="1" id="KW-0812">Transmembrane</keyword>
<proteinExistence type="predicted"/>